<proteinExistence type="predicted"/>
<sequence length="350" mass="38813">MWAKRNVVVAVVAVVALLCSGEVRSYDFVPIISVFHVGASSGTSSGDASICLSRGGYLATEATAVLHNADVAAIQNAIGAATEFYAFLGGGVNLMRSRQGGVPGFCPWNLLDPELPTNILIPQIGNIMDCIYRWRVGRWQSMTSDAGQIPDEAHSGIAFFRGQRVRNFSIYGFPTWWFFGSDNTRPGFIQGRHVVLFQNGETTSVNLGPQWTDNFGLGGYTYAGGLSFVSRAAAATLPMFQTLCQGHGPLRMNYEDPRASSHQKSQLQYVWWVIFLVILFVICLIIFLALAFCQEREDMDEPPEDAPEWAAKETDERLVSKRYVSQRSFRVDERDSYSSRSRQSDSGDKE</sequence>
<evidence type="ECO:0000313" key="4">
    <source>
        <dbReference type="EMBL" id="KPI82550.1"/>
    </source>
</evidence>
<evidence type="ECO:0000256" key="1">
    <source>
        <dbReference type="SAM" id="MobiDB-lite"/>
    </source>
</evidence>
<feature type="transmembrane region" description="Helical" evidence="2">
    <location>
        <begin position="269"/>
        <end position="293"/>
    </location>
</feature>
<reference evidence="4 5" key="1">
    <citation type="journal article" date="2015" name="PLoS Pathog.">
        <title>Leptomonas seymouri: Adaptations to the Dixenous Life Cycle Analyzed by Genome Sequencing, Transcriptome Profiling and Co-infection with Leishmania donovani.</title>
        <authorList>
            <person name="Kraeva N."/>
            <person name="Butenko A."/>
            <person name="Hlavacova J."/>
            <person name="Kostygov A."/>
            <person name="Myskova J."/>
            <person name="Grybchuk D."/>
            <person name="Lestinova T."/>
            <person name="Votypka J."/>
            <person name="Volf P."/>
            <person name="Opperdoes F."/>
            <person name="Flegontov P."/>
            <person name="Lukes J."/>
            <person name="Yurchenko V."/>
        </authorList>
    </citation>
    <scope>NUCLEOTIDE SEQUENCE [LARGE SCALE GENOMIC DNA]</scope>
    <source>
        <strain evidence="4 5">ATCC 30220</strain>
    </source>
</reference>
<feature type="non-terminal residue" evidence="4">
    <location>
        <position position="350"/>
    </location>
</feature>
<feature type="chain" id="PRO_5005873612" evidence="3">
    <location>
        <begin position="26"/>
        <end position="350"/>
    </location>
</feature>
<protein>
    <submittedName>
        <fullName evidence="4">Uncharacterized protein</fullName>
    </submittedName>
</protein>
<evidence type="ECO:0000256" key="3">
    <source>
        <dbReference type="SAM" id="SignalP"/>
    </source>
</evidence>
<name>A0A0N1HY91_LEPSE</name>
<accession>A0A0N1HY91</accession>
<keyword evidence="2" id="KW-1133">Transmembrane helix</keyword>
<dbReference type="OMA" id="NNCYWRW"/>
<organism evidence="4 5">
    <name type="scientific">Leptomonas seymouri</name>
    <dbReference type="NCBI Taxonomy" id="5684"/>
    <lineage>
        <taxon>Eukaryota</taxon>
        <taxon>Discoba</taxon>
        <taxon>Euglenozoa</taxon>
        <taxon>Kinetoplastea</taxon>
        <taxon>Metakinetoplastina</taxon>
        <taxon>Trypanosomatida</taxon>
        <taxon>Trypanosomatidae</taxon>
        <taxon>Leishmaniinae</taxon>
        <taxon>Leptomonas</taxon>
    </lineage>
</organism>
<keyword evidence="3" id="KW-0732">Signal</keyword>
<feature type="signal peptide" evidence="3">
    <location>
        <begin position="1"/>
        <end position="25"/>
    </location>
</feature>
<dbReference type="VEuPathDB" id="TriTrypDB:Lsey_0778_0010"/>
<feature type="region of interest" description="Disordered" evidence="1">
    <location>
        <begin position="329"/>
        <end position="350"/>
    </location>
</feature>
<keyword evidence="2" id="KW-0812">Transmembrane</keyword>
<gene>
    <name evidence="4" type="ORF">ABL78_8440</name>
</gene>
<evidence type="ECO:0000256" key="2">
    <source>
        <dbReference type="SAM" id="Phobius"/>
    </source>
</evidence>
<dbReference type="EMBL" id="LJSK01000776">
    <property type="protein sequence ID" value="KPI82550.1"/>
    <property type="molecule type" value="Genomic_DNA"/>
</dbReference>
<dbReference type="Proteomes" id="UP000038009">
    <property type="component" value="Unassembled WGS sequence"/>
</dbReference>
<evidence type="ECO:0000313" key="5">
    <source>
        <dbReference type="Proteomes" id="UP000038009"/>
    </source>
</evidence>
<dbReference type="AlphaFoldDB" id="A0A0N1HY91"/>
<dbReference type="PANTHER" id="PTHR35613:SF2">
    <property type="entry name" value="C-TYPE LECTIN DOMAIN-CONTAINING PROTEIN"/>
    <property type="match status" value="1"/>
</dbReference>
<keyword evidence="2" id="KW-0472">Membrane</keyword>
<dbReference type="OrthoDB" id="257914at2759"/>
<comment type="caution">
    <text evidence="4">The sequence shown here is derived from an EMBL/GenBank/DDBJ whole genome shotgun (WGS) entry which is preliminary data.</text>
</comment>
<dbReference type="PANTHER" id="PTHR35613">
    <property type="entry name" value="C-TYPE LECTIN DOMAIN-CONTAINING PROTEIN"/>
    <property type="match status" value="1"/>
</dbReference>
<keyword evidence="5" id="KW-1185">Reference proteome</keyword>